<gene>
    <name evidence="1" type="ORF">ZGOWGMRN_CDS_0025</name>
</gene>
<evidence type="ECO:0008006" key="2">
    <source>
        <dbReference type="Google" id="ProtNLM"/>
    </source>
</evidence>
<organism evidence="1">
    <name type="scientific">Nitrosopumivirus cobalaminus</name>
    <dbReference type="NCBI Taxonomy" id="3158414"/>
    <lineage>
        <taxon>Viruses</taxon>
    </lineage>
</organism>
<sequence length="1254" mass="136148">MVYTNDIDDIIDPATDIVVKLGRDYRAVNGIPIDFYERDDGTFIIGPSTAALVAASGKKSQTLFDVKPFNYINAKPIIDTSLYIGVGQKLSFNLYTGGGVLADRSSRGYTNTQLMLSSTHNDMQFGYALFNDNWLPADRYTDTGTDILGNKIPLRDALDRPIITNRLDIIESAYSATFGADSNINPNVDERFQATASPRFYGVDWYVRATPTTFNRLFTGIDQTTGVGTGATLNTSNVNNFEIGDDSYVEFYRSTLNIFTPINQTNTLTNYPSHFKIRSDKCILDTVTFNAEGSSATSLVLQKIPSRYINANGTERKAGQEFAFTSPTSSFVFVQSGANAFGQYGTTSTAGIQELGVTEDVKNITFDISWTTAIGFLSRNIDVILLDADDNQLAVKNIDTGSQGNSVTFNLPADLDTGVTSQAVRKLRVNVTTNNGLFSGTVGRALSITGTLAPVVIDINTFNIAQRFWTVPDYHKSDSIPHVSILGTVLPLVADADGKRTAKIKEIDARNFGLEGPIPAVSTTINPSTAAFIYTAFSGSDFGSYNDNVILEMDNILPATSVTFSASWTQAIASLTGRITTVQLLDLNNIVVSTITLTSSSTSLGTAVFTGGNVSRATKIRIIGAGGSGPFSGTVGRTVTFTVVEEKAAITEGFGSDDYMQILDSQNNPVKATTKTDGNLVALRTVKSNFKASDTQLPVALNYKLTRTDTSKAADGADDVTGFNNSILNESLRQYTIPHGTLVSDNTATKATYTLAAGVYGYQIHSHSFTVDSTTGGLNGMDLGAEEIEYDFRVFDRNAGNLTNRISFDNSGSVPKFTRDRNQGAPTLEQFSDFVVSEELKLLGDTALTSRNNSFFTYNSSTRHFFFDNIDLDLGTFWPDLNPNITPPTEDSPLNHIVETTGEITSFDVGNLLFLTRDKNNTSFYLRAIPLATRVTYRYTDPVSGNPVQGGGVPIGNELVYGAWYRIPKDVDITFEFNFIGRENVLLNVSKEAIDLSTIVLTDLSDPEDIGDTDYAPFVDPAYTAKEIDFTNDVITVRGDMTRIEFIILMKKELQLTATPATKENNGLFILDGSRLQLLFNIVQHSSGGSVAGMTNVQLLNSTVTRQDITNARGIFGDAVVESADLNVVTITGFPTTGVSLLRIEGITTPVTVTDQISDYTIVIDKSETPLYYFKHELRQPVFGALPKSGSLALVLPERFVNIGTYTAGSNTIASVTINSKTAFTPDARVYSSTEVLQYLNDLQGNVSLCVITT</sequence>
<proteinExistence type="predicted"/>
<protein>
    <recommendedName>
        <fullName evidence="2">Virion structural protein</fullName>
    </recommendedName>
</protein>
<evidence type="ECO:0000313" key="1">
    <source>
        <dbReference type="EMBL" id="XBQ68761.1"/>
    </source>
</evidence>
<dbReference type="EMBL" id="PP848464">
    <property type="protein sequence ID" value="XBQ68761.1"/>
    <property type="molecule type" value="Genomic_DNA"/>
</dbReference>
<name>A0AAU7N463_9VIRU</name>
<accession>A0AAU7N463</accession>
<reference evidence="1" key="1">
    <citation type="submission" date="2024-05" db="EMBL/GenBank/DDBJ databases">
        <title>The simplest Porifera holobiont: glass sponge Aphrocallistes beatrix thrives with only two symbionts.</title>
        <authorList>
            <person name="N Garritano A."/>
            <person name="A Allen M."/>
            <person name="Thomas T."/>
        </authorList>
    </citation>
    <scope>NUCLEOTIDE SEQUENCE</scope>
    <source>
        <strain evidence="1">AB1</strain>
    </source>
</reference>